<protein>
    <submittedName>
        <fullName evidence="2">ABC transporter permease</fullName>
    </submittedName>
</protein>
<keyword evidence="1" id="KW-0472">Membrane</keyword>
<dbReference type="Proteomes" id="UP000307956">
    <property type="component" value="Unassembled WGS sequence"/>
</dbReference>
<proteinExistence type="predicted"/>
<evidence type="ECO:0000313" key="2">
    <source>
        <dbReference type="EMBL" id="THF58623.1"/>
    </source>
</evidence>
<evidence type="ECO:0000313" key="3">
    <source>
        <dbReference type="Proteomes" id="UP000307956"/>
    </source>
</evidence>
<feature type="transmembrane region" description="Helical" evidence="1">
    <location>
        <begin position="327"/>
        <end position="348"/>
    </location>
</feature>
<feature type="transmembrane region" description="Helical" evidence="1">
    <location>
        <begin position="569"/>
        <end position="590"/>
    </location>
</feature>
<evidence type="ECO:0000256" key="1">
    <source>
        <dbReference type="SAM" id="Phobius"/>
    </source>
</evidence>
<keyword evidence="1" id="KW-1133">Transmembrane helix</keyword>
<feature type="transmembrane region" description="Helical" evidence="1">
    <location>
        <begin position="20"/>
        <end position="37"/>
    </location>
</feature>
<accession>A0A4S4AJX1</accession>
<feature type="transmembrane region" description="Helical" evidence="1">
    <location>
        <begin position="368"/>
        <end position="386"/>
    </location>
</feature>
<feature type="transmembrane region" description="Helical" evidence="1">
    <location>
        <begin position="108"/>
        <end position="132"/>
    </location>
</feature>
<dbReference type="OrthoDB" id="7376534at2"/>
<name>A0A4S4AJX1_9RHOO</name>
<feature type="transmembrane region" description="Helical" evidence="1">
    <location>
        <begin position="532"/>
        <end position="549"/>
    </location>
</feature>
<feature type="transmembrane region" description="Helical" evidence="1">
    <location>
        <begin position="57"/>
        <end position="78"/>
    </location>
</feature>
<comment type="caution">
    <text evidence="2">The sequence shown here is derived from an EMBL/GenBank/DDBJ whole genome shotgun (WGS) entry which is preliminary data.</text>
</comment>
<feature type="transmembrane region" description="Helical" evidence="1">
    <location>
        <begin position="180"/>
        <end position="201"/>
    </location>
</feature>
<feature type="transmembrane region" description="Helical" evidence="1">
    <location>
        <begin position="476"/>
        <end position="494"/>
    </location>
</feature>
<keyword evidence="3" id="KW-1185">Reference proteome</keyword>
<dbReference type="RefSeq" id="WP_136386137.1">
    <property type="nucleotide sequence ID" value="NZ_SSOD01000015.1"/>
</dbReference>
<dbReference type="AlphaFoldDB" id="A0A4S4AJX1"/>
<sequence length="1101" mass="115573">MDFLLREAWHEFRAGLRNGIVPLVYLVLTGYILLVMTSADSLRSMGAVDIPRNAPALVYLMTAGDAFFLFFAWAWVFAQPIVRDRGVRLQEIVLAAPVSLRALLAARYVGALGVALVLGTSQIAGFLCAPLLEAAGALPPGSVAPLPWFAFGWAFLIFTLPLAAGAGALYFVAAMKTRGVGGPFAVAAALMAFWMVSMIVLKEGHADPFLVTVLDPSGFAEVEHRVVDHWTPHEKSTALLPLVPALAWNRVIWGLLPLLLLAFTVARASREALVLGRAERAAAPRRNARAPAAERAALPGPVVRATWLRAALAEAVWQVRYVLARRWLWPTLGLLVVLAVAAGFVHGVQHAWGPMVARPEFISPVLSRTFYLIIVFMVAALVGLIARRDEQPGLVEMFDAAPAPDGVRLAGRAAAALAASTACVMVPALGAALVGLLTGGSTSVVLPLAYQLTVLLPPILELAAITLLLHALIRHAGTAHAAAVLAAFIAVVNFETEVINYPPHQIGIGVPIALSGLTGFAPWCEKLLASDGFKLAVAGLLLAVTALATRRGTDLGWRPRLRHLRASAFGLAGIGAVAGVVAIGGLSAWLHQRYVVEGGYETDEETLAKDAAWEKRWLPRQGAFSVAGGEVALTVRPAARELRGDWRLDGVRAAGGELHALLPIGFELVAARVAGQPAAATAEDDHLSIPLSACAGDAGCTVEIAWRLPAAGWDAGRRPSWLVGDAWWLRAQDVMPRLGLDAGRVPRVPADRERHGLPAGFVLPAYAASLPADAVAPAGRWRWRVGIEGESEVHGGEIDGLLDFAALHAPEDARRTEANGVVLIHDAGRGADAAVIADDLAAMRACVARHLDGVPAVAAVAQWPRGLPPGTEDAALAANVLLLAEAPHWDVAGEGTGRQVRRVDIAAALARRAVLDAADLRQGSGALWLSAGLPGALGLLCVAEADGAAALQALLGRGAVRVTQDLAAAEVPVGPLSTALADGWAAQYAPLAALAWSARQTPASFAALLAAVRAGQDVAGPLGEAAGTDQAALFLGPPHAVDLHRRDGAVSGERWQWRNGGWEGVDAAPVPWSVPAAAPHSLLLDDWPAYEREPADNAERP</sequence>
<keyword evidence="1" id="KW-0812">Transmembrane</keyword>
<feature type="transmembrane region" description="Helical" evidence="1">
    <location>
        <begin position="448"/>
        <end position="469"/>
    </location>
</feature>
<feature type="transmembrane region" description="Helical" evidence="1">
    <location>
        <begin position="251"/>
        <end position="268"/>
    </location>
</feature>
<reference evidence="2 3" key="1">
    <citation type="submission" date="2019-04" db="EMBL/GenBank/DDBJ databases">
        <title>Azoarcus rhizosphaerae sp. nov. isolated from rhizosphere of Ficus religiosa.</title>
        <authorList>
            <person name="Lin S.-Y."/>
            <person name="Hameed A."/>
            <person name="Hsu Y.-H."/>
            <person name="Young C.-C."/>
        </authorList>
    </citation>
    <scope>NUCLEOTIDE SEQUENCE [LARGE SCALE GENOMIC DNA]</scope>
    <source>
        <strain evidence="2 3">CC-YHH848</strain>
    </source>
</reference>
<feature type="transmembrane region" description="Helical" evidence="1">
    <location>
        <begin position="414"/>
        <end position="436"/>
    </location>
</feature>
<feature type="transmembrane region" description="Helical" evidence="1">
    <location>
        <begin position="152"/>
        <end position="173"/>
    </location>
</feature>
<gene>
    <name evidence="2" type="ORF">E6O51_16665</name>
</gene>
<dbReference type="EMBL" id="SSOD01000015">
    <property type="protein sequence ID" value="THF58623.1"/>
    <property type="molecule type" value="Genomic_DNA"/>
</dbReference>
<organism evidence="2 3">
    <name type="scientific">Pseudothauera rhizosphaerae</name>
    <dbReference type="NCBI Taxonomy" id="2565932"/>
    <lineage>
        <taxon>Bacteria</taxon>
        <taxon>Pseudomonadati</taxon>
        <taxon>Pseudomonadota</taxon>
        <taxon>Betaproteobacteria</taxon>
        <taxon>Rhodocyclales</taxon>
        <taxon>Zoogloeaceae</taxon>
        <taxon>Pseudothauera</taxon>
    </lineage>
</organism>